<dbReference type="EMBL" id="AKIJ01000002">
    <property type="protein sequence ID" value="KFG26783.1"/>
    <property type="molecule type" value="Genomic_DNA"/>
</dbReference>
<evidence type="ECO:0000256" key="1">
    <source>
        <dbReference type="SAM" id="Phobius"/>
    </source>
</evidence>
<dbReference type="HOGENOM" id="CLU_891640_0_0_1"/>
<dbReference type="GeneID" id="77675912"/>
<protein>
    <submittedName>
        <fullName evidence="2">Uncharacterized protein</fullName>
    </submittedName>
</protein>
<name>A0A086J3R5_NEMA1</name>
<gene>
    <name evidence="2" type="ORF">NESG_00939</name>
</gene>
<evidence type="ECO:0000313" key="2">
    <source>
        <dbReference type="EMBL" id="KFG26783.1"/>
    </source>
</evidence>
<keyword evidence="1" id="KW-1133">Transmembrane helix</keyword>
<accession>A0A086J3R5</accession>
<feature type="transmembrane region" description="Helical" evidence="1">
    <location>
        <begin position="49"/>
        <end position="69"/>
    </location>
</feature>
<comment type="caution">
    <text evidence="2">The sequence shown here is derived from an EMBL/GenBank/DDBJ whole genome shotgun (WGS) entry which is preliminary data.</text>
</comment>
<sequence>MTGVKTKSYDQAKDVSQTVTPPGLLENIVGIAASKNEANHSIFLSETAIIIYAVSVVLLLVVIAILVVVTRRNKNKKAAHTVEKSSPASPSGDDLVTFRITKPFELDLSSPIEQTNVAEQEKPESIKNTSTNGGSATAFSFNMQEEIERPCELYNVSNLRIVNNSNQSQVPEYAIANSASMLGFDGEDAILNKKFETTSTSTLEQPMLGFDGEDARLIKKFGPTNASTVENPIPEISKVNSGLSVPSGTRVGTDSNELKYSEEYITLNASPTNVELYSDLTLEVSS</sequence>
<dbReference type="RefSeq" id="XP_052905338.1">
    <property type="nucleotide sequence ID" value="XM_053048578.1"/>
</dbReference>
<evidence type="ECO:0000313" key="3">
    <source>
        <dbReference type="Proteomes" id="UP000054524"/>
    </source>
</evidence>
<keyword evidence="3" id="KW-1185">Reference proteome</keyword>
<reference evidence="2 3" key="1">
    <citation type="journal article" date="2014" name="Genome Announc.">
        <title>Genome Sequence of the Microsporidian Species Nematocida sp1 Strain ERTm6 (ATCC PRA-372).</title>
        <authorList>
            <person name="Bakowski M.A."/>
            <person name="Priest M."/>
            <person name="Young S."/>
            <person name="Cuomo C.A."/>
            <person name="Troemel E.R."/>
        </authorList>
    </citation>
    <scope>NUCLEOTIDE SEQUENCE [LARGE SCALE GENOMIC DNA]</scope>
    <source>
        <strain evidence="2 3">ERTm6</strain>
    </source>
</reference>
<dbReference type="Proteomes" id="UP000054524">
    <property type="component" value="Unassembled WGS sequence"/>
</dbReference>
<keyword evidence="1" id="KW-0472">Membrane</keyword>
<keyword evidence="1" id="KW-0812">Transmembrane</keyword>
<organism evidence="2 3">
    <name type="scientific">Nematocida ausubeli (strain ATCC PRA-371 / ERTm2)</name>
    <name type="common">Nematode killer fungus</name>
    <dbReference type="NCBI Taxonomy" id="1913371"/>
    <lineage>
        <taxon>Eukaryota</taxon>
        <taxon>Fungi</taxon>
        <taxon>Fungi incertae sedis</taxon>
        <taxon>Microsporidia</taxon>
        <taxon>Nematocida</taxon>
    </lineage>
</organism>
<dbReference type="AlphaFoldDB" id="A0A086J3R5"/>
<proteinExistence type="predicted"/>